<reference evidence="1" key="1">
    <citation type="submission" date="2014-11" db="EMBL/GenBank/DDBJ databases">
        <authorList>
            <person name="Amaro Gonzalez C."/>
        </authorList>
    </citation>
    <scope>NUCLEOTIDE SEQUENCE</scope>
</reference>
<protein>
    <submittedName>
        <fullName evidence="1">Uncharacterized protein</fullName>
    </submittedName>
</protein>
<organism evidence="1">
    <name type="scientific">Anguilla anguilla</name>
    <name type="common">European freshwater eel</name>
    <name type="synonym">Muraena anguilla</name>
    <dbReference type="NCBI Taxonomy" id="7936"/>
    <lineage>
        <taxon>Eukaryota</taxon>
        <taxon>Metazoa</taxon>
        <taxon>Chordata</taxon>
        <taxon>Craniata</taxon>
        <taxon>Vertebrata</taxon>
        <taxon>Euteleostomi</taxon>
        <taxon>Actinopterygii</taxon>
        <taxon>Neopterygii</taxon>
        <taxon>Teleostei</taxon>
        <taxon>Anguilliformes</taxon>
        <taxon>Anguillidae</taxon>
        <taxon>Anguilla</taxon>
    </lineage>
</organism>
<name>A0A0E9VIF7_ANGAN</name>
<dbReference type="EMBL" id="GBXM01030811">
    <property type="protein sequence ID" value="JAH77766.1"/>
    <property type="molecule type" value="Transcribed_RNA"/>
</dbReference>
<accession>A0A0E9VIF7</accession>
<dbReference type="AlphaFoldDB" id="A0A0E9VIF7"/>
<evidence type="ECO:0000313" key="1">
    <source>
        <dbReference type="EMBL" id="JAH77766.1"/>
    </source>
</evidence>
<proteinExistence type="predicted"/>
<sequence>MCSIIKNRDILNSNYRFNSRGPCGNVN</sequence>
<reference evidence="1" key="2">
    <citation type="journal article" date="2015" name="Fish Shellfish Immunol.">
        <title>Early steps in the European eel (Anguilla anguilla)-Vibrio vulnificus interaction in the gills: Role of the RtxA13 toxin.</title>
        <authorList>
            <person name="Callol A."/>
            <person name="Pajuelo D."/>
            <person name="Ebbesson L."/>
            <person name="Teles M."/>
            <person name="MacKenzie S."/>
            <person name="Amaro C."/>
        </authorList>
    </citation>
    <scope>NUCLEOTIDE SEQUENCE</scope>
</reference>